<evidence type="ECO:0000256" key="7">
    <source>
        <dbReference type="SAM" id="SignalP"/>
    </source>
</evidence>
<keyword evidence="2" id="KW-0645">Protease</keyword>
<evidence type="ECO:0000256" key="4">
    <source>
        <dbReference type="ARBA" id="ARBA00022801"/>
    </source>
</evidence>
<gene>
    <name evidence="9" type="ORF">SteCoe_21168</name>
</gene>
<evidence type="ECO:0000256" key="2">
    <source>
        <dbReference type="ARBA" id="ARBA00022670"/>
    </source>
</evidence>
<dbReference type="GO" id="GO:0006508">
    <property type="term" value="P:proteolysis"/>
    <property type="evidence" value="ECO:0007669"/>
    <property type="project" value="UniProtKB-KW"/>
</dbReference>
<dbReference type="GO" id="GO:0004190">
    <property type="term" value="F:aspartic-type endopeptidase activity"/>
    <property type="evidence" value="ECO:0007669"/>
    <property type="project" value="UniProtKB-KW"/>
</dbReference>
<keyword evidence="7" id="KW-0732">Signal</keyword>
<reference evidence="9 10" key="1">
    <citation type="submission" date="2016-11" db="EMBL/GenBank/DDBJ databases">
        <title>The macronuclear genome of Stentor coeruleus: a giant cell with tiny introns.</title>
        <authorList>
            <person name="Slabodnick M."/>
            <person name="Ruby J.G."/>
            <person name="Reiff S.B."/>
            <person name="Swart E.C."/>
            <person name="Gosai S."/>
            <person name="Prabakaran S."/>
            <person name="Witkowska E."/>
            <person name="Larue G.E."/>
            <person name="Fisher S."/>
            <person name="Freeman R.M."/>
            <person name="Gunawardena J."/>
            <person name="Chu W."/>
            <person name="Stover N.A."/>
            <person name="Gregory B.D."/>
            <person name="Nowacki M."/>
            <person name="Derisi J."/>
            <person name="Roy S.W."/>
            <person name="Marshall W.F."/>
            <person name="Sood P."/>
        </authorList>
    </citation>
    <scope>NUCLEOTIDE SEQUENCE [LARGE SCALE GENOMIC DNA]</scope>
    <source>
        <strain evidence="9">WM001</strain>
    </source>
</reference>
<name>A0A1R2BPY7_9CILI</name>
<accession>A0A1R2BPY7</accession>
<comment type="similarity">
    <text evidence="1">Belongs to the peptidase A1 family.</text>
</comment>
<feature type="domain" description="Peptidase A1" evidence="8">
    <location>
        <begin position="53"/>
        <end position="370"/>
    </location>
</feature>
<evidence type="ECO:0000256" key="6">
    <source>
        <dbReference type="PIRSR" id="PIRSR601461-2"/>
    </source>
</evidence>
<dbReference type="InterPro" id="IPR021109">
    <property type="entry name" value="Peptidase_aspartic_dom_sf"/>
</dbReference>
<comment type="caution">
    <text evidence="9">The sequence shown here is derived from an EMBL/GenBank/DDBJ whole genome shotgun (WGS) entry which is preliminary data.</text>
</comment>
<keyword evidence="6" id="KW-1015">Disulfide bond</keyword>
<protein>
    <recommendedName>
        <fullName evidence="8">Peptidase A1 domain-containing protein</fullName>
    </recommendedName>
</protein>
<dbReference type="PROSITE" id="PS51767">
    <property type="entry name" value="PEPTIDASE_A1"/>
    <property type="match status" value="1"/>
</dbReference>
<dbReference type="Pfam" id="PF00026">
    <property type="entry name" value="Asp"/>
    <property type="match status" value="1"/>
</dbReference>
<evidence type="ECO:0000256" key="1">
    <source>
        <dbReference type="ARBA" id="ARBA00007447"/>
    </source>
</evidence>
<sequence length="400" mass="44967">MIIILVLLMLSFQGESSINVKLRKQYMKAAKYSNLKLTRSIQETDLMNDVYYFSGNFSIGTPPKEFRLYIDTGSSYLWVEKKGCGICASFDAQYNPSASSTYSDSDYKVESYYVDGSGYSGDLSKDIVKIGDDYEALSYFVVATWDDGFASQNADIDGLIGFAFKEISDGYSTFMDSLKSAGIIKNRIFGLYLNDLDETDNMEGYPSSNLEIGGYDLDTYSTTGKILVTIPVTLDGFWGSDLIDTYIDGAKIGSKRNVIFDSGTTLTYAQNDDYYSIIDYMQNSDYNCEVRTDQTLYCTCEDIDAMPYVSFKYNGIELKLDPSNMWKKSTTNECYMYLYNSEDDYWLLGGTFLSRYYTIHNMETMEISFAPAVMASTVAPSPSSRGAYLAITLSVLVFSF</sequence>
<dbReference type="AlphaFoldDB" id="A0A1R2BPY7"/>
<dbReference type="OrthoDB" id="771136at2759"/>
<dbReference type="Gene3D" id="2.40.70.10">
    <property type="entry name" value="Acid Proteases"/>
    <property type="match status" value="2"/>
</dbReference>
<feature type="chain" id="PRO_5010382686" description="Peptidase A1 domain-containing protein" evidence="7">
    <location>
        <begin position="17"/>
        <end position="400"/>
    </location>
</feature>
<dbReference type="PANTHER" id="PTHR47966:SF51">
    <property type="entry name" value="BETA-SITE APP-CLEAVING ENZYME, ISOFORM A-RELATED"/>
    <property type="match status" value="1"/>
</dbReference>
<dbReference type="InterPro" id="IPR034164">
    <property type="entry name" value="Pepsin-like_dom"/>
</dbReference>
<keyword evidence="10" id="KW-1185">Reference proteome</keyword>
<feature type="signal peptide" evidence="7">
    <location>
        <begin position="1"/>
        <end position="16"/>
    </location>
</feature>
<dbReference type="Proteomes" id="UP000187209">
    <property type="component" value="Unassembled WGS sequence"/>
</dbReference>
<evidence type="ECO:0000256" key="3">
    <source>
        <dbReference type="ARBA" id="ARBA00022750"/>
    </source>
</evidence>
<organism evidence="9 10">
    <name type="scientific">Stentor coeruleus</name>
    <dbReference type="NCBI Taxonomy" id="5963"/>
    <lineage>
        <taxon>Eukaryota</taxon>
        <taxon>Sar</taxon>
        <taxon>Alveolata</taxon>
        <taxon>Ciliophora</taxon>
        <taxon>Postciliodesmatophora</taxon>
        <taxon>Heterotrichea</taxon>
        <taxon>Heterotrichida</taxon>
        <taxon>Stentoridae</taxon>
        <taxon>Stentor</taxon>
    </lineage>
</organism>
<feature type="disulfide bond" evidence="6">
    <location>
        <begin position="300"/>
        <end position="334"/>
    </location>
</feature>
<dbReference type="PRINTS" id="PR00792">
    <property type="entry name" value="PEPSIN"/>
</dbReference>
<dbReference type="InterPro" id="IPR001461">
    <property type="entry name" value="Aspartic_peptidase_A1"/>
</dbReference>
<evidence type="ECO:0000259" key="8">
    <source>
        <dbReference type="PROSITE" id="PS51767"/>
    </source>
</evidence>
<feature type="active site" evidence="5">
    <location>
        <position position="71"/>
    </location>
</feature>
<evidence type="ECO:0000313" key="10">
    <source>
        <dbReference type="Proteomes" id="UP000187209"/>
    </source>
</evidence>
<dbReference type="InterPro" id="IPR033121">
    <property type="entry name" value="PEPTIDASE_A1"/>
</dbReference>
<keyword evidence="3" id="KW-0064">Aspartyl protease</keyword>
<feature type="active site" evidence="5">
    <location>
        <position position="261"/>
    </location>
</feature>
<dbReference type="EMBL" id="MPUH01000497">
    <property type="protein sequence ID" value="OMJ78899.1"/>
    <property type="molecule type" value="Genomic_DNA"/>
</dbReference>
<proteinExistence type="inferred from homology"/>
<keyword evidence="4" id="KW-0378">Hydrolase</keyword>
<dbReference type="CDD" id="cd05471">
    <property type="entry name" value="pepsin_like"/>
    <property type="match status" value="1"/>
</dbReference>
<evidence type="ECO:0000313" key="9">
    <source>
        <dbReference type="EMBL" id="OMJ78899.1"/>
    </source>
</evidence>
<dbReference type="SUPFAM" id="SSF50630">
    <property type="entry name" value="Acid proteases"/>
    <property type="match status" value="1"/>
</dbReference>
<evidence type="ECO:0000256" key="5">
    <source>
        <dbReference type="PIRSR" id="PIRSR601461-1"/>
    </source>
</evidence>
<dbReference type="PANTHER" id="PTHR47966">
    <property type="entry name" value="BETA-SITE APP-CLEAVING ENZYME, ISOFORM A-RELATED"/>
    <property type="match status" value="1"/>
</dbReference>